<dbReference type="AlphaFoldDB" id="A0A951MF54"/>
<evidence type="ECO:0000256" key="3">
    <source>
        <dbReference type="HAMAP-Rule" id="MF_02071"/>
    </source>
</evidence>
<evidence type="ECO:0000256" key="4">
    <source>
        <dbReference type="RuleBase" id="RU003495"/>
    </source>
</evidence>
<dbReference type="HAMAP" id="MF_02071">
    <property type="entry name" value="RlpA"/>
    <property type="match status" value="1"/>
</dbReference>
<evidence type="ECO:0000259" key="5">
    <source>
        <dbReference type="Pfam" id="PF03330"/>
    </source>
</evidence>
<sequence length="183" mass="20850" precursor="true">MKKISLLIFLLSLPLLGFSGNGAENGNEDLLIQEGVASYYGKRFHQRKTANGEIFNMEELTAAHKNLPFGTMLKVTNLKNGKEVWVRINDRLPQSSKRSIDLSRGAAKKLDMIQDGIVKVKMEVPDQETVLALMEHYQDDKPEDIRLRVYDEPIEIKKFDISLLELKVDLQKSVSASLNRFLF</sequence>
<feature type="domain" description="RlpA-like protein double-psi beta-barrel" evidence="5">
    <location>
        <begin position="33"/>
        <end position="121"/>
    </location>
</feature>
<dbReference type="Proteomes" id="UP000727490">
    <property type="component" value="Unassembled WGS sequence"/>
</dbReference>
<protein>
    <recommendedName>
        <fullName evidence="3">Probable endolytic peptidoglycan transglycosylase RlpA</fullName>
        <ecNumber evidence="3">4.2.2.-</ecNumber>
    </recommendedName>
</protein>
<comment type="function">
    <text evidence="3">Lytic transglycosylase with a strong preference for naked glycan strands that lack stem peptides.</text>
</comment>
<keyword evidence="3" id="KW-0732">Signal</keyword>
<evidence type="ECO:0000256" key="2">
    <source>
        <dbReference type="ARBA" id="ARBA00023316"/>
    </source>
</evidence>
<dbReference type="CDD" id="cd22268">
    <property type="entry name" value="DPBB_RlpA-like"/>
    <property type="match status" value="1"/>
</dbReference>
<feature type="chain" id="PRO_5038183305" description="Probable endolytic peptidoglycan transglycosylase RlpA" evidence="3">
    <location>
        <begin position="24"/>
        <end position="183"/>
    </location>
</feature>
<keyword evidence="7" id="KW-1185">Reference proteome</keyword>
<comment type="caution">
    <text evidence="6">The sequence shown here is derived from an EMBL/GenBank/DDBJ whole genome shotgun (WGS) entry which is preliminary data.</text>
</comment>
<feature type="signal peptide" evidence="3">
    <location>
        <begin position="1"/>
        <end position="23"/>
    </location>
</feature>
<dbReference type="GO" id="GO:0000270">
    <property type="term" value="P:peptidoglycan metabolic process"/>
    <property type="evidence" value="ECO:0007669"/>
    <property type="project" value="UniProtKB-UniRule"/>
</dbReference>
<dbReference type="Pfam" id="PF03330">
    <property type="entry name" value="DPBB_1"/>
    <property type="match status" value="1"/>
</dbReference>
<organism evidence="6 7">
    <name type="scientific">Arthrospiribacter ruber</name>
    <dbReference type="NCBI Taxonomy" id="2487934"/>
    <lineage>
        <taxon>Bacteria</taxon>
        <taxon>Pseudomonadati</taxon>
        <taxon>Bacteroidota</taxon>
        <taxon>Cytophagia</taxon>
        <taxon>Cytophagales</taxon>
        <taxon>Cyclobacteriaceae</taxon>
        <taxon>Arthrospiribacter</taxon>
    </lineage>
</organism>
<evidence type="ECO:0000313" key="7">
    <source>
        <dbReference type="Proteomes" id="UP000727490"/>
    </source>
</evidence>
<dbReference type="PANTHER" id="PTHR34183:SF1">
    <property type="entry name" value="ENDOLYTIC PEPTIDOGLYCAN TRANSGLYCOSYLASE RLPA"/>
    <property type="match status" value="1"/>
</dbReference>
<name>A0A951MF54_9BACT</name>
<dbReference type="NCBIfam" id="TIGR00413">
    <property type="entry name" value="rlpA"/>
    <property type="match status" value="1"/>
</dbReference>
<dbReference type="RefSeq" id="WP_219290705.1">
    <property type="nucleotide sequence ID" value="NZ_RPHB01000006.1"/>
</dbReference>
<keyword evidence="1 3" id="KW-0456">Lyase</keyword>
<proteinExistence type="inferred from homology"/>
<dbReference type="InterPro" id="IPR009009">
    <property type="entry name" value="RlpA-like_DPBB"/>
</dbReference>
<accession>A0A951MF54</accession>
<reference evidence="6 7" key="1">
    <citation type="journal article" date="2020" name="Syst. Appl. Microbiol.">
        <title>Arthrospiribacter ruber gen. nov., sp. nov., a novel bacterium isolated from Arthrospira cultures.</title>
        <authorList>
            <person name="Waleron M."/>
            <person name="Misztak A."/>
            <person name="Waleron M.M."/>
            <person name="Furmaniak M."/>
            <person name="Mrozik A."/>
            <person name="Waleron K."/>
        </authorList>
    </citation>
    <scope>NUCLEOTIDE SEQUENCE [LARGE SCALE GENOMIC DNA]</scope>
    <source>
        <strain evidence="6 7">DPMB0001</strain>
    </source>
</reference>
<dbReference type="GO" id="GO:0008932">
    <property type="term" value="F:lytic endotransglycosylase activity"/>
    <property type="evidence" value="ECO:0007669"/>
    <property type="project" value="UniProtKB-UniRule"/>
</dbReference>
<dbReference type="GO" id="GO:0071555">
    <property type="term" value="P:cell wall organization"/>
    <property type="evidence" value="ECO:0007669"/>
    <property type="project" value="UniProtKB-KW"/>
</dbReference>
<dbReference type="InterPro" id="IPR012997">
    <property type="entry name" value="RplA"/>
</dbReference>
<evidence type="ECO:0000256" key="1">
    <source>
        <dbReference type="ARBA" id="ARBA00023239"/>
    </source>
</evidence>
<gene>
    <name evidence="3" type="primary">rlpA</name>
    <name evidence="6" type="ORF">EGN73_13425</name>
</gene>
<dbReference type="InterPro" id="IPR034718">
    <property type="entry name" value="RlpA"/>
</dbReference>
<keyword evidence="2 3" id="KW-0961">Cell wall biogenesis/degradation</keyword>
<comment type="similarity">
    <text evidence="3 4">Belongs to the RlpA family.</text>
</comment>
<dbReference type="EMBL" id="RPHB01000006">
    <property type="protein sequence ID" value="MBW3468805.1"/>
    <property type="molecule type" value="Genomic_DNA"/>
</dbReference>
<dbReference type="EC" id="4.2.2.-" evidence="3"/>
<dbReference type="PANTHER" id="PTHR34183">
    <property type="entry name" value="ENDOLYTIC PEPTIDOGLYCAN TRANSGLYCOSYLASE RLPA"/>
    <property type="match status" value="1"/>
</dbReference>
<evidence type="ECO:0000313" key="6">
    <source>
        <dbReference type="EMBL" id="MBW3468805.1"/>
    </source>
</evidence>